<organism evidence="9 10">
    <name type="scientific">Inhella proteolytica</name>
    <dbReference type="NCBI Taxonomy" id="2795029"/>
    <lineage>
        <taxon>Bacteria</taxon>
        <taxon>Pseudomonadati</taxon>
        <taxon>Pseudomonadota</taxon>
        <taxon>Betaproteobacteria</taxon>
        <taxon>Burkholderiales</taxon>
        <taxon>Sphaerotilaceae</taxon>
        <taxon>Inhella</taxon>
    </lineage>
</organism>
<evidence type="ECO:0000256" key="4">
    <source>
        <dbReference type="ARBA" id="ARBA00022825"/>
    </source>
</evidence>
<dbReference type="Gene3D" id="3.30.70.80">
    <property type="entry name" value="Peptidase S8 propeptide/proteinase inhibitor I9"/>
    <property type="match status" value="1"/>
</dbReference>
<keyword evidence="4 5" id="KW-0720">Serine protease</keyword>
<dbReference type="EMBL" id="JAEDAK010000010">
    <property type="protein sequence ID" value="MBH9578122.1"/>
    <property type="molecule type" value="Genomic_DNA"/>
</dbReference>
<accession>A0A931J850</accession>
<feature type="domain" description="Inhibitor I9" evidence="8">
    <location>
        <begin position="111"/>
        <end position="152"/>
    </location>
</feature>
<name>A0A931J850_9BURK</name>
<dbReference type="PROSITE" id="PS00138">
    <property type="entry name" value="SUBTILASE_SER"/>
    <property type="match status" value="1"/>
</dbReference>
<dbReference type="InterPro" id="IPR000209">
    <property type="entry name" value="Peptidase_S8/S53_dom"/>
</dbReference>
<dbReference type="GO" id="GO:0006508">
    <property type="term" value="P:proteolysis"/>
    <property type="evidence" value="ECO:0007669"/>
    <property type="project" value="UniProtKB-KW"/>
</dbReference>
<dbReference type="InterPro" id="IPR010259">
    <property type="entry name" value="S8pro/Inhibitor_I9"/>
</dbReference>
<sequence length="488" mass="50132">MKTTLVMWWAQRSLKPAQARPTGTPFCALVLVAGCAVGWLPASWAQTEPASTHLVALRGGAQIKGLLAREQALEQARGQHMSAGRRAQLVQLQAQANKLRALQLARRLGIEPTQVYGGAFVGFAAPLTAAQIDHLRRTPEVESLSADFPLQAQGKPGGGGGGGSGQTTPWGISRINAAGAANGGAGVHVFVVDSGIDKDHPDLAANIADGYAVQACVSAGRFSCSADWDDDQGHGSHVAGTIAALNNGIGVVGVAPQATLHAVKVLDSRNNTTAAKVAAGLDYVAQRTLALGTATVANVSIGGGGSKVGYCDASGYHGSDNYARAFCEAANAGVVIVVSAGNFGVNARGFLPSTYDDAVLAISAAWGGPESTGGDWWWDSSNWGNETAAWNPRASAPVALGAPGYGIYSTTRLENDGGYTSMTGTSMAAPHAAGAAALFLKKFPQGNSYGAFLDIRQRLLNASTSTAGFTNSSGYPHAENYLDVTPVR</sequence>
<evidence type="ECO:0000256" key="5">
    <source>
        <dbReference type="PROSITE-ProRule" id="PRU01240"/>
    </source>
</evidence>
<gene>
    <name evidence="9" type="ORF">I7X39_14540</name>
</gene>
<dbReference type="Pfam" id="PF05922">
    <property type="entry name" value="Inhibitor_I9"/>
    <property type="match status" value="1"/>
</dbReference>
<dbReference type="PANTHER" id="PTHR43806:SF11">
    <property type="entry name" value="CEREVISIN-RELATED"/>
    <property type="match status" value="1"/>
</dbReference>
<dbReference type="PROSITE" id="PS51257">
    <property type="entry name" value="PROKAR_LIPOPROTEIN"/>
    <property type="match status" value="1"/>
</dbReference>
<feature type="active site" description="Charge relay system" evidence="5">
    <location>
        <position position="426"/>
    </location>
</feature>
<dbReference type="PROSITE" id="PS00136">
    <property type="entry name" value="SUBTILASE_ASP"/>
    <property type="match status" value="1"/>
</dbReference>
<evidence type="ECO:0000259" key="8">
    <source>
        <dbReference type="Pfam" id="PF05922"/>
    </source>
</evidence>
<evidence type="ECO:0000256" key="1">
    <source>
        <dbReference type="ARBA" id="ARBA00011073"/>
    </source>
</evidence>
<dbReference type="InterPro" id="IPR023828">
    <property type="entry name" value="Peptidase_S8_Ser-AS"/>
</dbReference>
<dbReference type="InterPro" id="IPR037045">
    <property type="entry name" value="S8pro/Inhibitor_I9_sf"/>
</dbReference>
<evidence type="ECO:0000256" key="2">
    <source>
        <dbReference type="ARBA" id="ARBA00022670"/>
    </source>
</evidence>
<dbReference type="AlphaFoldDB" id="A0A931J850"/>
<dbReference type="GO" id="GO:0004252">
    <property type="term" value="F:serine-type endopeptidase activity"/>
    <property type="evidence" value="ECO:0007669"/>
    <property type="project" value="UniProtKB-UniRule"/>
</dbReference>
<feature type="active site" description="Charge relay system" evidence="5">
    <location>
        <position position="193"/>
    </location>
</feature>
<proteinExistence type="inferred from homology"/>
<dbReference type="PROSITE" id="PS51892">
    <property type="entry name" value="SUBTILASE"/>
    <property type="match status" value="1"/>
</dbReference>
<dbReference type="InterPro" id="IPR015500">
    <property type="entry name" value="Peptidase_S8_subtilisin-rel"/>
</dbReference>
<keyword evidence="2 5" id="KW-0645">Protease</keyword>
<feature type="domain" description="Peptidase S8/S53" evidence="7">
    <location>
        <begin position="184"/>
        <end position="473"/>
    </location>
</feature>
<evidence type="ECO:0000256" key="3">
    <source>
        <dbReference type="ARBA" id="ARBA00022801"/>
    </source>
</evidence>
<dbReference type="Pfam" id="PF00082">
    <property type="entry name" value="Peptidase_S8"/>
    <property type="match status" value="1"/>
</dbReference>
<dbReference type="SUPFAM" id="SSF52743">
    <property type="entry name" value="Subtilisin-like"/>
    <property type="match status" value="1"/>
</dbReference>
<dbReference type="PROSITE" id="PS00137">
    <property type="entry name" value="SUBTILASE_HIS"/>
    <property type="match status" value="1"/>
</dbReference>
<evidence type="ECO:0000259" key="7">
    <source>
        <dbReference type="Pfam" id="PF00082"/>
    </source>
</evidence>
<comment type="caution">
    <text evidence="9">The sequence shown here is derived from an EMBL/GenBank/DDBJ whole genome shotgun (WGS) entry which is preliminary data.</text>
</comment>
<dbReference type="InterPro" id="IPR050131">
    <property type="entry name" value="Peptidase_S8_subtilisin-like"/>
</dbReference>
<evidence type="ECO:0000256" key="6">
    <source>
        <dbReference type="RuleBase" id="RU003355"/>
    </source>
</evidence>
<dbReference type="Proteomes" id="UP000613266">
    <property type="component" value="Unassembled WGS sequence"/>
</dbReference>
<dbReference type="Gene3D" id="3.40.50.200">
    <property type="entry name" value="Peptidase S8/S53 domain"/>
    <property type="match status" value="1"/>
</dbReference>
<keyword evidence="3 5" id="KW-0378">Hydrolase</keyword>
<protein>
    <submittedName>
        <fullName evidence="9">S8 family serine peptidase</fullName>
    </submittedName>
</protein>
<dbReference type="InterPro" id="IPR022398">
    <property type="entry name" value="Peptidase_S8_His-AS"/>
</dbReference>
<dbReference type="RefSeq" id="WP_198111896.1">
    <property type="nucleotide sequence ID" value="NZ_JAEDAK010000010.1"/>
</dbReference>
<comment type="similarity">
    <text evidence="1 5 6">Belongs to the peptidase S8 family.</text>
</comment>
<dbReference type="InterPro" id="IPR036852">
    <property type="entry name" value="Peptidase_S8/S53_dom_sf"/>
</dbReference>
<feature type="active site" description="Charge relay system" evidence="5">
    <location>
        <position position="234"/>
    </location>
</feature>
<evidence type="ECO:0000313" key="9">
    <source>
        <dbReference type="EMBL" id="MBH9578122.1"/>
    </source>
</evidence>
<dbReference type="PANTHER" id="PTHR43806">
    <property type="entry name" value="PEPTIDASE S8"/>
    <property type="match status" value="1"/>
</dbReference>
<evidence type="ECO:0000313" key="10">
    <source>
        <dbReference type="Proteomes" id="UP000613266"/>
    </source>
</evidence>
<dbReference type="PRINTS" id="PR00723">
    <property type="entry name" value="SUBTILISIN"/>
</dbReference>
<dbReference type="InterPro" id="IPR023827">
    <property type="entry name" value="Peptidase_S8_Asp-AS"/>
</dbReference>
<keyword evidence="10" id="KW-1185">Reference proteome</keyword>
<reference evidence="9" key="1">
    <citation type="submission" date="2020-12" db="EMBL/GenBank/DDBJ databases">
        <title>The genome sequence of Inhella sp. 1Y17.</title>
        <authorList>
            <person name="Liu Y."/>
        </authorList>
    </citation>
    <scope>NUCLEOTIDE SEQUENCE</scope>
    <source>
        <strain evidence="9">1Y17</strain>
    </source>
</reference>